<dbReference type="OrthoDB" id="1737421at2759"/>
<keyword evidence="2" id="KW-1185">Reference proteome</keyword>
<comment type="caution">
    <text evidence="1">The sequence shown here is derived from an EMBL/GenBank/DDBJ whole genome shotgun (WGS) entry which is preliminary data.</text>
</comment>
<sequence>MKSPKNLTQKKCKSAQLSIRGVLLCSKHNSTTSFLYLFLRELRKELRLHNKWSWRSITLAKNFEIAELSYINECSFTVWDSFCRLRQKRIQAVHIDNRTVELVHCLVEIPHTDFSKVTRMVLVEKNTMMMQASCITATSRVLSVLTYASMASTYMAPLFPVLLEPGRHLRSADPVDQKLLHDRETYNLSTTLLSNAFRSHVG</sequence>
<protein>
    <submittedName>
        <fullName evidence="1">Uncharacterized protein</fullName>
    </submittedName>
</protein>
<evidence type="ECO:0000313" key="1">
    <source>
        <dbReference type="EMBL" id="KAH7365897.1"/>
    </source>
</evidence>
<dbReference type="AlphaFoldDB" id="A0A8T2SRS1"/>
<proteinExistence type="predicted"/>
<dbReference type="EMBL" id="CM035423">
    <property type="protein sequence ID" value="KAH7365897.1"/>
    <property type="molecule type" value="Genomic_DNA"/>
</dbReference>
<organism evidence="1 2">
    <name type="scientific">Ceratopteris richardii</name>
    <name type="common">Triangle waterfern</name>
    <dbReference type="NCBI Taxonomy" id="49495"/>
    <lineage>
        <taxon>Eukaryota</taxon>
        <taxon>Viridiplantae</taxon>
        <taxon>Streptophyta</taxon>
        <taxon>Embryophyta</taxon>
        <taxon>Tracheophyta</taxon>
        <taxon>Polypodiopsida</taxon>
        <taxon>Polypodiidae</taxon>
        <taxon>Polypodiales</taxon>
        <taxon>Pteridineae</taxon>
        <taxon>Pteridaceae</taxon>
        <taxon>Parkerioideae</taxon>
        <taxon>Ceratopteris</taxon>
    </lineage>
</organism>
<evidence type="ECO:0000313" key="2">
    <source>
        <dbReference type="Proteomes" id="UP000825935"/>
    </source>
</evidence>
<name>A0A8T2SRS1_CERRI</name>
<reference evidence="1" key="1">
    <citation type="submission" date="2021-08" db="EMBL/GenBank/DDBJ databases">
        <title>WGS assembly of Ceratopteris richardii.</title>
        <authorList>
            <person name="Marchant D.B."/>
            <person name="Chen G."/>
            <person name="Jenkins J."/>
            <person name="Shu S."/>
            <person name="Leebens-Mack J."/>
            <person name="Grimwood J."/>
            <person name="Schmutz J."/>
            <person name="Soltis P."/>
            <person name="Soltis D."/>
            <person name="Chen Z.-H."/>
        </authorList>
    </citation>
    <scope>NUCLEOTIDE SEQUENCE</scope>
    <source>
        <strain evidence="1">Whitten #5841</strain>
        <tissue evidence="1">Leaf</tissue>
    </source>
</reference>
<dbReference type="OMA" id="DWLPEMS"/>
<gene>
    <name evidence="1" type="ORF">KP509_18G051800</name>
</gene>
<dbReference type="Proteomes" id="UP000825935">
    <property type="component" value="Chromosome 18"/>
</dbReference>
<accession>A0A8T2SRS1</accession>